<comment type="caution">
    <text evidence="1">The sequence shown here is derived from an EMBL/GenBank/DDBJ whole genome shotgun (WGS) entry which is preliminary data.</text>
</comment>
<organism evidence="1 2">
    <name type="scientific">Entomophthora muscae</name>
    <dbReference type="NCBI Taxonomy" id="34485"/>
    <lineage>
        <taxon>Eukaryota</taxon>
        <taxon>Fungi</taxon>
        <taxon>Fungi incertae sedis</taxon>
        <taxon>Zoopagomycota</taxon>
        <taxon>Entomophthoromycotina</taxon>
        <taxon>Entomophthoromycetes</taxon>
        <taxon>Entomophthorales</taxon>
        <taxon>Entomophthoraceae</taxon>
        <taxon>Entomophthora</taxon>
    </lineage>
</organism>
<proteinExistence type="predicted"/>
<sequence>MRLIQVSIQQKMDRFNSIFTKTFTSSKKAIAYCQNLARLCGFSVRIRTSKTTTIYIVCSREGLPEPNREMKKRTRNSERCSCDWRIVLFRRSFDQWEFRNGKTMEHNHVILSSEAFLDAEDKLPVHQHMSPPSHGSSSPLPSFRSLDLPVSCLAGSITPTYESCPINEKTRFIQLPPLTNCLTRIMDRSTPYSRPHSLAYLLN</sequence>
<evidence type="ECO:0000313" key="2">
    <source>
        <dbReference type="Proteomes" id="UP001165960"/>
    </source>
</evidence>
<dbReference type="Proteomes" id="UP001165960">
    <property type="component" value="Unassembled WGS sequence"/>
</dbReference>
<keyword evidence="2" id="KW-1185">Reference proteome</keyword>
<protein>
    <submittedName>
        <fullName evidence="1">Uncharacterized protein</fullName>
    </submittedName>
</protein>
<evidence type="ECO:0000313" key="1">
    <source>
        <dbReference type="EMBL" id="KAJ9077935.1"/>
    </source>
</evidence>
<dbReference type="EMBL" id="QTSX02002171">
    <property type="protein sequence ID" value="KAJ9077935.1"/>
    <property type="molecule type" value="Genomic_DNA"/>
</dbReference>
<gene>
    <name evidence="1" type="ORF">DSO57_1011895</name>
</gene>
<name>A0ACC2TT45_9FUNG</name>
<reference evidence="1" key="1">
    <citation type="submission" date="2022-04" db="EMBL/GenBank/DDBJ databases">
        <title>Genome of the entomopathogenic fungus Entomophthora muscae.</title>
        <authorList>
            <person name="Elya C."/>
            <person name="Lovett B.R."/>
            <person name="Lee E."/>
            <person name="Macias A.M."/>
            <person name="Hajek A.E."/>
            <person name="De Bivort B.L."/>
            <person name="Kasson M.T."/>
            <person name="De Fine Licht H.H."/>
            <person name="Stajich J.E."/>
        </authorList>
    </citation>
    <scope>NUCLEOTIDE SEQUENCE</scope>
    <source>
        <strain evidence="1">Berkeley</strain>
    </source>
</reference>
<accession>A0ACC2TT45</accession>